<dbReference type="Proteomes" id="UP000217301">
    <property type="component" value="Chromosome"/>
</dbReference>
<dbReference type="KEGG" id="cspu:CGC55_03135"/>
<dbReference type="Proteomes" id="UP000249902">
    <property type="component" value="Unassembled WGS sequence"/>
</dbReference>
<reference evidence="3 5" key="3">
    <citation type="submission" date="2018-06" db="EMBL/GenBank/DDBJ databases">
        <authorList>
            <consortium name="Pathogen Informatics"/>
            <person name="Doyle S."/>
        </authorList>
    </citation>
    <scope>NUCLEOTIDE SEQUENCE [LARGE SCALE GENOMIC DNA]</scope>
    <source>
        <strain evidence="3 5">NCTC11653</strain>
    </source>
</reference>
<reference evidence="1" key="1">
    <citation type="journal article" date="2017" name="Genome Announc.">
        <title>Twelve Complete Reference Genomes of Clinical Isolates in the Capnocytophaga Genus.</title>
        <authorList>
            <person name="Villarma A."/>
            <person name="Gulvik C.A."/>
            <person name="Rowe L.A."/>
            <person name="Sheth M."/>
            <person name="Juieng P."/>
            <person name="Nicholson A.C."/>
            <person name="Loparev V.N."/>
            <person name="McQuiston J.R."/>
        </authorList>
    </citation>
    <scope>NUCLEOTIDE SEQUENCE</scope>
    <source>
        <strain evidence="1">KC1668</strain>
    </source>
</reference>
<dbReference type="EMBL" id="CP022385">
    <property type="protein sequence ID" value="ATA85489.1"/>
    <property type="molecule type" value="Genomic_DNA"/>
</dbReference>
<dbReference type="EMBL" id="UAVP01000003">
    <property type="protein sequence ID" value="SQA74537.1"/>
    <property type="molecule type" value="Genomic_DNA"/>
</dbReference>
<reference evidence="4" key="2">
    <citation type="submission" date="2017-06" db="EMBL/GenBank/DDBJ databases">
        <title>Capnocytophaga spp. assemblies.</title>
        <authorList>
            <person name="Gulvik C.A."/>
        </authorList>
    </citation>
    <scope>NUCLEOTIDE SEQUENCE [LARGE SCALE GENOMIC DNA]</scope>
    <source>
        <strain evidence="4">KC1668</strain>
    </source>
</reference>
<evidence type="ECO:0000313" key="2">
    <source>
        <dbReference type="EMBL" id="ATA85489.1"/>
    </source>
</evidence>
<protein>
    <submittedName>
        <fullName evidence="3">Uncharacterized protein</fullName>
    </submittedName>
</protein>
<gene>
    <name evidence="1" type="ORF">CGC55_03135</name>
    <name evidence="2" type="ORF">CGC55_13710</name>
    <name evidence="3" type="ORF">NCTC11653_00421</name>
</gene>
<evidence type="ECO:0000313" key="5">
    <source>
        <dbReference type="Proteomes" id="UP000249902"/>
    </source>
</evidence>
<evidence type="ECO:0000313" key="3">
    <source>
        <dbReference type="EMBL" id="SQA74537.1"/>
    </source>
</evidence>
<organism evidence="3 5">
    <name type="scientific">Capnocytophaga sputigena</name>
    <dbReference type="NCBI Taxonomy" id="1019"/>
    <lineage>
        <taxon>Bacteria</taxon>
        <taxon>Pseudomonadati</taxon>
        <taxon>Bacteroidota</taxon>
        <taxon>Flavobacteriia</taxon>
        <taxon>Flavobacteriales</taxon>
        <taxon>Flavobacteriaceae</taxon>
        <taxon>Capnocytophaga</taxon>
    </lineage>
</organism>
<dbReference type="AlphaFoldDB" id="A0AAX2I7Y6"/>
<proteinExistence type="predicted"/>
<keyword evidence="4" id="KW-1185">Reference proteome</keyword>
<name>A0AAX2I7Y6_CAPSP</name>
<dbReference type="RefSeq" id="WP_002681605.1">
    <property type="nucleotide sequence ID" value="NZ_CP022385.1"/>
</dbReference>
<dbReference type="EMBL" id="CP022385">
    <property type="protein sequence ID" value="ATA83566.1"/>
    <property type="molecule type" value="Genomic_DNA"/>
</dbReference>
<evidence type="ECO:0000313" key="1">
    <source>
        <dbReference type="EMBL" id="ATA83566.1"/>
    </source>
</evidence>
<evidence type="ECO:0000313" key="4">
    <source>
        <dbReference type="Proteomes" id="UP000217301"/>
    </source>
</evidence>
<sequence>MENTYFFKAKNTPSEHVFQYDLNGNLRVFENTGEPLTIKQWLWLFHPDRLPYTEERIQTLANDEALRKHFTIEKVPASVTFEDFWEAYGKIGTKAVAKKKFDKLKPEEVIKAFIGIEKEKSKKKLDGTAMPYAETYLNQKRWEV</sequence>
<accession>A0AAX2I7Y6</accession>
<dbReference type="KEGG" id="cspu:CGC55_13710"/>